<dbReference type="GO" id="GO:0015450">
    <property type="term" value="F:protein-transporting ATPase activity"/>
    <property type="evidence" value="ECO:0007669"/>
    <property type="project" value="InterPro"/>
</dbReference>
<feature type="transmembrane region" description="Helical" evidence="9">
    <location>
        <begin position="166"/>
        <end position="186"/>
    </location>
</feature>
<evidence type="ECO:0000256" key="1">
    <source>
        <dbReference type="ARBA" id="ARBA00004651"/>
    </source>
</evidence>
<dbReference type="Gene3D" id="1.20.1640.10">
    <property type="entry name" value="Multidrug efflux transporter AcrB transmembrane domain"/>
    <property type="match status" value="1"/>
</dbReference>
<dbReference type="GO" id="GO:0043952">
    <property type="term" value="P:protein transport by the Sec complex"/>
    <property type="evidence" value="ECO:0007669"/>
    <property type="project" value="UniProtKB-UniRule"/>
</dbReference>
<feature type="transmembrane region" description="Helical" evidence="9">
    <location>
        <begin position="276"/>
        <end position="296"/>
    </location>
</feature>
<dbReference type="GO" id="GO:0005886">
    <property type="term" value="C:plasma membrane"/>
    <property type="evidence" value="ECO:0007669"/>
    <property type="project" value="UniProtKB-SubCell"/>
</dbReference>
<dbReference type="OrthoDB" id="9774769at2"/>
<keyword evidence="5 9" id="KW-0653">Protein transport</keyword>
<keyword evidence="6 9" id="KW-1133">Transmembrane helix</keyword>
<dbReference type="AlphaFoldDB" id="A0A3N2BGD8"/>
<evidence type="ECO:0000256" key="2">
    <source>
        <dbReference type="ARBA" id="ARBA00022448"/>
    </source>
</evidence>
<feature type="region of interest" description="Disordered" evidence="10">
    <location>
        <begin position="348"/>
        <end position="372"/>
    </location>
</feature>
<comment type="similarity">
    <text evidence="9">Belongs to the SecD/SecF family. SecF subfamily.</text>
</comment>
<dbReference type="PRINTS" id="PR01755">
    <property type="entry name" value="SECFTRNLCASE"/>
</dbReference>
<dbReference type="Pfam" id="PF02355">
    <property type="entry name" value="SecD_SecF_C"/>
    <property type="match status" value="1"/>
</dbReference>
<comment type="function">
    <text evidence="9">Part of the Sec protein translocase complex. Interacts with the SecYEG preprotein conducting channel. SecDF uses the proton motive force (PMF) to complete protein translocation after the ATP-dependent function of SecA.</text>
</comment>
<dbReference type="InterPro" id="IPR022645">
    <property type="entry name" value="SecD/SecF_bac"/>
</dbReference>
<gene>
    <name evidence="9" type="primary">secF</name>
    <name evidence="12" type="ORF">EDD31_2734</name>
</gene>
<dbReference type="InterPro" id="IPR055344">
    <property type="entry name" value="SecD_SecF_C_bact"/>
</dbReference>
<dbReference type="InterPro" id="IPR022646">
    <property type="entry name" value="SecD/SecF_CS"/>
</dbReference>
<evidence type="ECO:0000256" key="8">
    <source>
        <dbReference type="ARBA" id="ARBA00023136"/>
    </source>
</evidence>
<dbReference type="Proteomes" id="UP000280668">
    <property type="component" value="Unassembled WGS sequence"/>
</dbReference>
<keyword evidence="4 9" id="KW-0812">Transmembrane</keyword>
<dbReference type="EMBL" id="RKHK01000001">
    <property type="protein sequence ID" value="ROR74326.1"/>
    <property type="molecule type" value="Genomic_DNA"/>
</dbReference>
<dbReference type="SUPFAM" id="SSF82866">
    <property type="entry name" value="Multidrug efflux transporter AcrB transmembrane domain"/>
    <property type="match status" value="1"/>
</dbReference>
<keyword evidence="7 9" id="KW-0811">Translocation</keyword>
<comment type="subunit">
    <text evidence="9">Forms a complex with SecD. Part of the essential Sec protein translocation apparatus which comprises SecA, SecYEG and auxiliary proteins SecDF. Other proteins may also be involved.</text>
</comment>
<dbReference type="GO" id="GO:0006605">
    <property type="term" value="P:protein targeting"/>
    <property type="evidence" value="ECO:0007669"/>
    <property type="project" value="UniProtKB-UniRule"/>
</dbReference>
<evidence type="ECO:0000256" key="5">
    <source>
        <dbReference type="ARBA" id="ARBA00022927"/>
    </source>
</evidence>
<keyword evidence="13" id="KW-1185">Reference proteome</keyword>
<dbReference type="HAMAP" id="MF_01464_B">
    <property type="entry name" value="SecF_B"/>
    <property type="match status" value="1"/>
</dbReference>
<proteinExistence type="inferred from homology"/>
<dbReference type="InterPro" id="IPR022813">
    <property type="entry name" value="SecD/SecF_arch_bac"/>
</dbReference>
<feature type="transmembrane region" description="Helical" evidence="9">
    <location>
        <begin position="26"/>
        <end position="46"/>
    </location>
</feature>
<evidence type="ECO:0000256" key="10">
    <source>
        <dbReference type="SAM" id="MobiDB-lite"/>
    </source>
</evidence>
<sequence>MSFRTWGNHLYTGQKTYDIVDRRNRWVVIAAVLMILSIAVLLVRGLNPGIEFSGGSQFTVSGAQTTEEQPAHDVISEVGGEPPRVSTVGDTTVRVQTGELTDVETRQVRDGLAEAYGVSPDDITSTFIGPTWGSDVTQQAIISLVIFISLIVLGMLIYFRTWTMAVAALAALLHDIVLLVGIYALVGFEVTPAAVVGFLMVMGYSLYDTVVIFDKVRENNADLFTQDRHTYAEGSNRAVNQTLVRSINTSVTGVLPVAAILFIGALFMGAGTLRDIALALFVGMILSAYSSIYLAAPIEVGLRERDAKVIKHTKVVVDRRERRESGLKVASGPLSAERIDEEAALATERGGSVVAGRHLGTAAQPRRKKSGK</sequence>
<protein>
    <recommendedName>
        <fullName evidence="9">Protein-export membrane protein SecF</fullName>
    </recommendedName>
</protein>
<name>A0A3N2BGD8_9MICO</name>
<evidence type="ECO:0000259" key="11">
    <source>
        <dbReference type="Pfam" id="PF02355"/>
    </source>
</evidence>
<dbReference type="NCBIfam" id="TIGR00966">
    <property type="entry name" value="transloc_SecF"/>
    <property type="match status" value="1"/>
</dbReference>
<organism evidence="12 13">
    <name type="scientific">Bogoriella caseilytica</name>
    <dbReference type="NCBI Taxonomy" id="56055"/>
    <lineage>
        <taxon>Bacteria</taxon>
        <taxon>Bacillati</taxon>
        <taxon>Actinomycetota</taxon>
        <taxon>Actinomycetes</taxon>
        <taxon>Micrococcales</taxon>
        <taxon>Bogoriellaceae</taxon>
        <taxon>Bogoriella</taxon>
    </lineage>
</organism>
<dbReference type="RefSeq" id="WP_123304627.1">
    <property type="nucleotide sequence ID" value="NZ_RKHK01000001.1"/>
</dbReference>
<evidence type="ECO:0000256" key="7">
    <source>
        <dbReference type="ARBA" id="ARBA00023010"/>
    </source>
</evidence>
<feature type="transmembrane region" description="Helical" evidence="9">
    <location>
        <begin position="251"/>
        <end position="270"/>
    </location>
</feature>
<dbReference type="NCBIfam" id="TIGR00916">
    <property type="entry name" value="2A0604s01"/>
    <property type="match status" value="1"/>
</dbReference>
<evidence type="ECO:0000256" key="4">
    <source>
        <dbReference type="ARBA" id="ARBA00022692"/>
    </source>
</evidence>
<evidence type="ECO:0000256" key="9">
    <source>
        <dbReference type="HAMAP-Rule" id="MF_01464"/>
    </source>
</evidence>
<dbReference type="Pfam" id="PF07549">
    <property type="entry name" value="Sec_GG"/>
    <property type="match status" value="1"/>
</dbReference>
<keyword evidence="2 9" id="KW-0813">Transport</keyword>
<keyword evidence="3 9" id="KW-1003">Cell membrane</keyword>
<comment type="caution">
    <text evidence="12">The sequence shown here is derived from an EMBL/GenBank/DDBJ whole genome shotgun (WGS) entry which is preliminary data.</text>
</comment>
<dbReference type="PANTHER" id="PTHR30081">
    <property type="entry name" value="PROTEIN-EXPORT MEMBRANE PROTEIN SEC"/>
    <property type="match status" value="1"/>
</dbReference>
<evidence type="ECO:0000313" key="12">
    <source>
        <dbReference type="EMBL" id="ROR74326.1"/>
    </source>
</evidence>
<dbReference type="PANTHER" id="PTHR30081:SF8">
    <property type="entry name" value="PROTEIN TRANSLOCASE SUBUNIT SECF"/>
    <property type="match status" value="1"/>
</dbReference>
<evidence type="ECO:0000256" key="6">
    <source>
        <dbReference type="ARBA" id="ARBA00022989"/>
    </source>
</evidence>
<dbReference type="GO" id="GO:0065002">
    <property type="term" value="P:intracellular protein transmembrane transport"/>
    <property type="evidence" value="ECO:0007669"/>
    <property type="project" value="UniProtKB-UniRule"/>
</dbReference>
<dbReference type="InterPro" id="IPR005665">
    <property type="entry name" value="SecF_bac"/>
</dbReference>
<feature type="transmembrane region" description="Helical" evidence="9">
    <location>
        <begin position="140"/>
        <end position="159"/>
    </location>
</feature>
<accession>A0A3N2BGD8</accession>
<feature type="domain" description="Protein export membrane protein SecD/SecF C-terminal" evidence="11">
    <location>
        <begin position="119"/>
        <end position="303"/>
    </location>
</feature>
<reference evidence="12 13" key="1">
    <citation type="submission" date="2018-11" db="EMBL/GenBank/DDBJ databases">
        <title>Sequencing the genomes of 1000 actinobacteria strains.</title>
        <authorList>
            <person name="Klenk H.-P."/>
        </authorList>
    </citation>
    <scope>NUCLEOTIDE SEQUENCE [LARGE SCALE GENOMIC DNA]</scope>
    <source>
        <strain evidence="12 13">DSM 11294</strain>
    </source>
</reference>
<comment type="subcellular location">
    <subcellularLocation>
        <location evidence="1 9">Cell membrane</location>
        <topology evidence="1 9">Multi-pass membrane protein</topology>
    </subcellularLocation>
</comment>
<feature type="transmembrane region" description="Helical" evidence="9">
    <location>
        <begin position="192"/>
        <end position="213"/>
    </location>
</feature>
<evidence type="ECO:0000313" key="13">
    <source>
        <dbReference type="Proteomes" id="UP000280668"/>
    </source>
</evidence>
<keyword evidence="8 9" id="KW-0472">Membrane</keyword>
<dbReference type="InterPro" id="IPR048634">
    <property type="entry name" value="SecD_SecF_C"/>
</dbReference>
<evidence type="ECO:0000256" key="3">
    <source>
        <dbReference type="ARBA" id="ARBA00022475"/>
    </source>
</evidence>